<keyword evidence="6 10" id="KW-0238">DNA-binding</keyword>
<feature type="region of interest" description="Disordered" evidence="13">
    <location>
        <begin position="297"/>
        <end position="324"/>
    </location>
</feature>
<comment type="caution">
    <text evidence="16">The sequence shown here is derived from an EMBL/GenBank/DDBJ whole genome shotgun (WGS) entry which is preliminary data.</text>
</comment>
<evidence type="ECO:0000256" key="3">
    <source>
        <dbReference type="ARBA" id="ARBA00022737"/>
    </source>
</evidence>
<dbReference type="InterPro" id="IPR009057">
    <property type="entry name" value="Homeodomain-like_sf"/>
</dbReference>
<feature type="compositionally biased region" description="Polar residues" evidence="13">
    <location>
        <begin position="1338"/>
        <end position="1350"/>
    </location>
</feature>
<reference evidence="16 17" key="1">
    <citation type="submission" date="2015-01" db="EMBL/GenBank/DDBJ databases">
        <title>Evolution of Trichinella species and genotypes.</title>
        <authorList>
            <person name="Korhonen P.K."/>
            <person name="Edoardo P."/>
            <person name="Giuseppe L.R."/>
            <person name="Gasser R.B."/>
        </authorList>
    </citation>
    <scope>NUCLEOTIDE SEQUENCE [LARGE SCALE GENOMIC DNA]</scope>
    <source>
        <strain evidence="16">ISS3</strain>
    </source>
</reference>
<protein>
    <submittedName>
        <fullName evidence="16">Homeobox protein cut-like ceh-44</fullName>
    </submittedName>
</protein>
<dbReference type="InterPro" id="IPR010982">
    <property type="entry name" value="Lambda_DNA-bd_dom_sf"/>
</dbReference>
<feature type="coiled-coil region" evidence="12">
    <location>
        <begin position="588"/>
        <end position="615"/>
    </location>
</feature>
<sequence>LNAKSPNSTWRNLYFPKSFSRLRLYATYFEIYKLLKIENLFYDINQACQVHMYIVIAVLKYENICKQQIVCTDAGWIDSTVSQVELSCDWARVGLSSVGALGDFIAFFRLHLFLCSRASTALGRRFRGWHVHSEVKNQYLSIADVGEKLSILHNPLEKANLHKHIQHISVGVCQQPVYRADDELVAVALNRPWSESSYRSAPANLTITHQAIEKIVRPTGVHVLAIDRPQRLQNRTALTPTWPVEQRRHCTIIVYYNTDNPHLAIVIIIIIFHICIFSHQSINFGVKAQNKSDQYIQKKKKKKKQTKTNKAEEPQAKATAAEASKSSKLDNVDQSTSCKLNSTRTALLTWKRFVNFGKRSICPHCRIVSSTQGRGLIDRLVLNERFVRPMSTNNDFSIIASHLCKTINSIAISLVQLMIKSLFVHSMLLLDSDEQLKCELQFYWHQLINKLDLNLFATSVKLLMRSIMDNTFHIDRIIQITLTVFLAHTLVREMFEWEKLDETAAELANRQDESECSRQRLIENSREYKKNTPEDIRKRATHLLKSFQAEVDWLSKRSKAAEAAFLKLYKQVIEWPNPAPALKMASISKKLAKRMQDLESENRYLRSELEALRSQIYHLAEKDAIILHLREMLKNLECKLTAEFEAKLSHQEEAGRIMYENRERQLQKFNLFLCQSLKDARERAEAMRLALSELSNAKPIAANHSSAYVDSDTTMASPSEFNNDNAVADFGSDVVENCISPMNNVKTDNEENILTNSEHGAKMFHFSEACENGRENNCLQLNAESSDSSECVSQVQQYVNMMASVVGSELVNSYREWSSTVGLELELDAAQKAMATSDQSSPGTSAPLPLPAVPTACQAPESLSASSHNVPEPVTEVGDTDDDSKKRSAPGVQLNNGSEAGLSAGGELEAVGMSSADWANLHYLQSVLAWHVDQQSKLSGDEPLDTAEIARQCRRVLTEHNIGQRLIAKYVLNQSQGAVSELLSKPKKWSSLTERSKNSFRRLKAWLGDQRAVLALRNISPKRTPCSARDRYANRSQMDSATEARIVHILQKAKQAREEVQLPLVVSDRGAASSTVRPMSASPVSSSNGEGSDVSRDRRCQSASTVQSVSGASFRCRPGRYRHDDIPKSKIHEIYERELAKLRNHDGSLLIPSDQQTPTVPTLQPSDLNVVVSNSTLVPAFTGFSSSTSSAGSNRCASASPPTRTFKAVLPPITQEQFERFGRINTEKLVQRVKEHLLQYSISQRVFGEQVLGLSQGSVSDLLARPKAWHMLTQKGREPFIRMHAFLEDNELLKKLITSRKASQNSSNGGGGSRSSSSSSQIEIQPPGCQGSAVFTERSLNNGGQPTSNMVIVNETPTSPLSTTTICDSYAVPLDTVAIVEETRAVLAAHSIGQKLFGEAVLHLSQGFVSDLLSKPKPWEALSAKRKEALLRMQAWLKDADRIKKINEYQARKNFKRLANCDPIQRDSAISGPYAYSQLDVKRPRVTLTKAQKEQLIEAFNREPYPSVQMTSHLSVRLGLHVSTVANWFQNRRMRQKAALQQSTAVADNVQVDRLCNGITVCNVAGREEPVAQAVPPLFSAVFNSADLLNQISLTNGLDLAANSLRSAAGLETSNNHNTSSRTSSTSTTGSSSYGEPVPSASGGEQPTSDYLRRAILHRMETNLVKPDVSWVTEEDRSEAIHRIENRIKEKDQI</sequence>
<gene>
    <name evidence="16" type="primary">ceh-44</name>
    <name evidence="16" type="ORF">T01_11638</name>
</gene>
<dbReference type="GO" id="GO:0030154">
    <property type="term" value="P:cell differentiation"/>
    <property type="evidence" value="ECO:0007669"/>
    <property type="project" value="UniProtKB-ARBA"/>
</dbReference>
<dbReference type="Gene3D" id="1.10.10.60">
    <property type="entry name" value="Homeodomain-like"/>
    <property type="match status" value="1"/>
</dbReference>
<dbReference type="SMART" id="SM01109">
    <property type="entry name" value="CUT"/>
    <property type="match status" value="3"/>
</dbReference>
<keyword evidence="7 10" id="KW-0371">Homeobox</keyword>
<evidence type="ECO:0000256" key="8">
    <source>
        <dbReference type="ARBA" id="ARBA00023163"/>
    </source>
</evidence>
<evidence type="ECO:0000313" key="16">
    <source>
        <dbReference type="EMBL" id="KRY41846.1"/>
    </source>
</evidence>
<evidence type="ECO:0000256" key="13">
    <source>
        <dbReference type="SAM" id="MobiDB-lite"/>
    </source>
</evidence>
<dbReference type="Proteomes" id="UP000054776">
    <property type="component" value="Unassembled WGS sequence"/>
</dbReference>
<dbReference type="GO" id="GO:0005634">
    <property type="term" value="C:nucleus"/>
    <property type="evidence" value="ECO:0007669"/>
    <property type="project" value="UniProtKB-SubCell"/>
</dbReference>
<dbReference type="FunFam" id="1.10.260.40:FF:000027">
    <property type="entry name" value="Homeobox protein cut-like"/>
    <property type="match status" value="1"/>
</dbReference>
<evidence type="ECO:0000256" key="9">
    <source>
        <dbReference type="ARBA" id="ARBA00023242"/>
    </source>
</evidence>
<feature type="DNA-binding region" description="Homeobox" evidence="10">
    <location>
        <begin position="1481"/>
        <end position="1540"/>
    </location>
</feature>
<dbReference type="InParanoid" id="A0A0V1BXY6"/>
<dbReference type="InterPro" id="IPR057476">
    <property type="entry name" value="Cux_N"/>
</dbReference>
<evidence type="ECO:0000256" key="11">
    <source>
        <dbReference type="RuleBase" id="RU000682"/>
    </source>
</evidence>
<feature type="region of interest" description="Disordered" evidence="13">
    <location>
        <begin position="1611"/>
        <end position="1648"/>
    </location>
</feature>
<feature type="domain" description="CUT" evidence="15">
    <location>
        <begin position="1365"/>
        <end position="1452"/>
    </location>
</feature>
<keyword evidence="5 12" id="KW-0175">Coiled coil</keyword>
<dbReference type="EMBL" id="JYDH01000006">
    <property type="protein sequence ID" value="KRY41846.1"/>
    <property type="molecule type" value="Genomic_DNA"/>
</dbReference>
<keyword evidence="3" id="KW-0677">Repeat</keyword>
<evidence type="ECO:0000256" key="6">
    <source>
        <dbReference type="ARBA" id="ARBA00023125"/>
    </source>
</evidence>
<evidence type="ECO:0000256" key="1">
    <source>
        <dbReference type="ARBA" id="ARBA00004123"/>
    </source>
</evidence>
<dbReference type="PANTHER" id="PTHR14043:SF2">
    <property type="entry name" value="HOMEOBOX PROTEIN CUT"/>
    <property type="match status" value="1"/>
</dbReference>
<dbReference type="SMART" id="SM00389">
    <property type="entry name" value="HOX"/>
    <property type="match status" value="1"/>
</dbReference>
<dbReference type="eggNOG" id="KOG0963">
    <property type="taxonomic scope" value="Eukaryota"/>
</dbReference>
<evidence type="ECO:0000259" key="15">
    <source>
        <dbReference type="PROSITE" id="PS51042"/>
    </source>
</evidence>
<dbReference type="InterPro" id="IPR017970">
    <property type="entry name" value="Homeobox_CS"/>
</dbReference>
<dbReference type="SUPFAM" id="SSF47413">
    <property type="entry name" value="lambda repressor-like DNA-binding domains"/>
    <property type="match status" value="3"/>
</dbReference>
<dbReference type="Gene3D" id="1.10.260.40">
    <property type="entry name" value="lambda repressor-like DNA-binding domains"/>
    <property type="match status" value="3"/>
</dbReference>
<feature type="non-terminal residue" evidence="16">
    <location>
        <position position="1"/>
    </location>
</feature>
<proteinExistence type="inferred from homology"/>
<keyword evidence="17" id="KW-1185">Reference proteome</keyword>
<dbReference type="eggNOG" id="KOG2252">
    <property type="taxonomic scope" value="Eukaryota"/>
</dbReference>
<keyword evidence="8" id="KW-0804">Transcription</keyword>
<feature type="compositionally biased region" description="Polar residues" evidence="13">
    <location>
        <begin position="1072"/>
        <end position="1090"/>
    </location>
</feature>
<dbReference type="InterPro" id="IPR001356">
    <property type="entry name" value="HD"/>
</dbReference>
<evidence type="ECO:0000256" key="7">
    <source>
        <dbReference type="ARBA" id="ARBA00023155"/>
    </source>
</evidence>
<feature type="domain" description="Homeobox" evidence="14">
    <location>
        <begin position="1479"/>
        <end position="1539"/>
    </location>
</feature>
<feature type="compositionally biased region" description="Polar residues" evidence="13">
    <location>
        <begin position="834"/>
        <end position="844"/>
    </location>
</feature>
<comment type="subcellular location">
    <subcellularLocation>
        <location evidence="1 10 11">Nucleus</location>
    </subcellularLocation>
</comment>
<dbReference type="OrthoDB" id="10257567at2759"/>
<evidence type="ECO:0000259" key="14">
    <source>
        <dbReference type="PROSITE" id="PS50071"/>
    </source>
</evidence>
<organism evidence="16 17">
    <name type="scientific">Trichinella spiralis</name>
    <name type="common">Trichina worm</name>
    <dbReference type="NCBI Taxonomy" id="6334"/>
    <lineage>
        <taxon>Eukaryota</taxon>
        <taxon>Metazoa</taxon>
        <taxon>Ecdysozoa</taxon>
        <taxon>Nematoda</taxon>
        <taxon>Enoplea</taxon>
        <taxon>Dorylaimia</taxon>
        <taxon>Trichinellida</taxon>
        <taxon>Trichinellidae</taxon>
        <taxon>Trichinella</taxon>
    </lineage>
</organism>
<dbReference type="Pfam" id="PF02376">
    <property type="entry name" value="CUT"/>
    <property type="match status" value="3"/>
</dbReference>
<dbReference type="PROSITE" id="PS51042">
    <property type="entry name" value="CUT"/>
    <property type="match status" value="3"/>
</dbReference>
<dbReference type="InterPro" id="IPR003350">
    <property type="entry name" value="CUT_dom"/>
</dbReference>
<feature type="region of interest" description="Disordered" evidence="13">
    <location>
        <begin position="833"/>
        <end position="901"/>
    </location>
</feature>
<dbReference type="PROSITE" id="PS00027">
    <property type="entry name" value="HOMEOBOX_1"/>
    <property type="match status" value="1"/>
</dbReference>
<name>A0A0V1BXY6_TRISP</name>
<feature type="domain" description="CUT" evidence="15">
    <location>
        <begin position="1215"/>
        <end position="1302"/>
    </location>
</feature>
<feature type="non-terminal residue" evidence="16">
    <location>
        <position position="1694"/>
    </location>
</feature>
<feature type="domain" description="CUT" evidence="15">
    <location>
        <begin position="935"/>
        <end position="1022"/>
    </location>
</feature>
<dbReference type="PANTHER" id="PTHR14043">
    <property type="entry name" value="CCAAT DISPLACEMENT PROTEIN-RELATED"/>
    <property type="match status" value="1"/>
</dbReference>
<accession>A0A0V1BXY6</accession>
<keyword evidence="9 10" id="KW-0539">Nucleus</keyword>
<evidence type="ECO:0000313" key="17">
    <source>
        <dbReference type="Proteomes" id="UP000054776"/>
    </source>
</evidence>
<evidence type="ECO:0000256" key="4">
    <source>
        <dbReference type="ARBA" id="ARBA00023015"/>
    </source>
</evidence>
<dbReference type="PROSITE" id="PS50071">
    <property type="entry name" value="HOMEOBOX_2"/>
    <property type="match status" value="1"/>
</dbReference>
<dbReference type="GO" id="GO:0000981">
    <property type="term" value="F:DNA-binding transcription factor activity, RNA polymerase II-specific"/>
    <property type="evidence" value="ECO:0007669"/>
    <property type="project" value="InterPro"/>
</dbReference>
<dbReference type="Pfam" id="PF00046">
    <property type="entry name" value="Homeodomain"/>
    <property type="match status" value="1"/>
</dbReference>
<feature type="region of interest" description="Disordered" evidence="13">
    <location>
        <begin position="1071"/>
        <end position="1106"/>
    </location>
</feature>
<evidence type="ECO:0000256" key="12">
    <source>
        <dbReference type="SAM" id="Coils"/>
    </source>
</evidence>
<dbReference type="FunCoup" id="A0A0V1BXY6">
    <property type="interactions" value="259"/>
</dbReference>
<dbReference type="CDD" id="cd00086">
    <property type="entry name" value="homeodomain"/>
    <property type="match status" value="1"/>
</dbReference>
<dbReference type="Pfam" id="PF25398">
    <property type="entry name" value="CUX1_N"/>
    <property type="match status" value="1"/>
</dbReference>
<dbReference type="STRING" id="6334.A0A0V1BXY6"/>
<evidence type="ECO:0000256" key="2">
    <source>
        <dbReference type="ARBA" id="ARBA00008190"/>
    </source>
</evidence>
<comment type="similarity">
    <text evidence="2">Belongs to the CUT homeobox family.</text>
</comment>
<feature type="compositionally biased region" description="Basic residues" evidence="13">
    <location>
        <begin position="297"/>
        <end position="307"/>
    </location>
</feature>
<keyword evidence="4" id="KW-0805">Transcription regulation</keyword>
<feature type="region of interest" description="Disordered" evidence="13">
    <location>
        <begin position="1300"/>
        <end position="1350"/>
    </location>
</feature>
<feature type="compositionally biased region" description="Low complexity" evidence="13">
    <location>
        <begin position="1613"/>
        <end position="1633"/>
    </location>
</feature>
<dbReference type="SUPFAM" id="SSF46689">
    <property type="entry name" value="Homeodomain-like"/>
    <property type="match status" value="1"/>
</dbReference>
<evidence type="ECO:0000256" key="5">
    <source>
        <dbReference type="ARBA" id="ARBA00023054"/>
    </source>
</evidence>
<dbReference type="GO" id="GO:0000977">
    <property type="term" value="F:RNA polymerase II transcription regulatory region sequence-specific DNA binding"/>
    <property type="evidence" value="ECO:0007669"/>
    <property type="project" value="TreeGrafter"/>
</dbReference>
<evidence type="ECO:0000256" key="10">
    <source>
        <dbReference type="PROSITE-ProRule" id="PRU00108"/>
    </source>
</evidence>